<comment type="caution">
    <text evidence="5">The sequence shown here is derived from an EMBL/GenBank/DDBJ whole genome shotgun (WGS) entry which is preliminary data.</text>
</comment>
<evidence type="ECO:0000313" key="5">
    <source>
        <dbReference type="EMBL" id="KAK3280570.1"/>
    </source>
</evidence>
<evidence type="ECO:0000256" key="3">
    <source>
        <dbReference type="ARBA" id="ARBA00023180"/>
    </source>
</evidence>
<evidence type="ECO:0000256" key="2">
    <source>
        <dbReference type="ARBA" id="ARBA00022837"/>
    </source>
</evidence>
<dbReference type="InterPro" id="IPR047115">
    <property type="entry name" value="ARSB"/>
</dbReference>
<protein>
    <recommendedName>
        <fullName evidence="4">Sulfatase N-terminal domain-containing protein</fullName>
    </recommendedName>
</protein>
<dbReference type="Pfam" id="PF00884">
    <property type="entry name" value="Sulfatase"/>
    <property type="match status" value="1"/>
</dbReference>
<reference evidence="5 6" key="1">
    <citation type="journal article" date="2015" name="Genome Biol. Evol.">
        <title>Comparative Genomics of a Bacterivorous Green Alga Reveals Evolutionary Causalities and Consequences of Phago-Mixotrophic Mode of Nutrition.</title>
        <authorList>
            <person name="Burns J.A."/>
            <person name="Paasch A."/>
            <person name="Narechania A."/>
            <person name="Kim E."/>
        </authorList>
    </citation>
    <scope>NUCLEOTIDE SEQUENCE [LARGE SCALE GENOMIC DNA]</scope>
    <source>
        <strain evidence="5 6">PLY_AMNH</strain>
    </source>
</reference>
<keyword evidence="1" id="KW-0479">Metal-binding</keyword>
<dbReference type="InterPro" id="IPR000917">
    <property type="entry name" value="Sulfatase_N"/>
</dbReference>
<dbReference type="GO" id="GO:0008484">
    <property type="term" value="F:sulfuric ester hydrolase activity"/>
    <property type="evidence" value="ECO:0007669"/>
    <property type="project" value="InterPro"/>
</dbReference>
<feature type="domain" description="Sulfatase N-terminal" evidence="4">
    <location>
        <begin position="22"/>
        <end position="240"/>
    </location>
</feature>
<keyword evidence="6" id="KW-1185">Reference proteome</keyword>
<dbReference type="AlphaFoldDB" id="A0AAE0GLR7"/>
<name>A0AAE0GLR7_9CHLO</name>
<dbReference type="Gene3D" id="3.40.720.10">
    <property type="entry name" value="Alkaline Phosphatase, subunit A"/>
    <property type="match status" value="1"/>
</dbReference>
<dbReference type="Proteomes" id="UP001190700">
    <property type="component" value="Unassembled WGS sequence"/>
</dbReference>
<dbReference type="EMBL" id="LGRX02004352">
    <property type="protein sequence ID" value="KAK3280570.1"/>
    <property type="molecule type" value="Genomic_DNA"/>
</dbReference>
<proteinExistence type="predicted"/>
<organism evidence="5 6">
    <name type="scientific">Cymbomonas tetramitiformis</name>
    <dbReference type="NCBI Taxonomy" id="36881"/>
    <lineage>
        <taxon>Eukaryota</taxon>
        <taxon>Viridiplantae</taxon>
        <taxon>Chlorophyta</taxon>
        <taxon>Pyramimonadophyceae</taxon>
        <taxon>Pyramimonadales</taxon>
        <taxon>Pyramimonadaceae</taxon>
        <taxon>Cymbomonas</taxon>
    </lineage>
</organism>
<sequence>MPPKNQTVIYSEFIRCDDLLPQIISQKLQPQGYRSYWYGKGHTGYKSMAHLPINRGFDDHIGYLTGMQSYTSPVRWQQERPLNTREYSTHLFGDAAVGALEAHNASEPFFMYLPWQAVHDPYDDVPGWPYNDGNWELNATGTYRGMLWLTDVYVGKLVELLHKKGMWDNTLIVFASDNGGRGAGVNYPYRGEKRTNYEGGMRVPAFVSGGLLPSAVRGTTSDVRMHIVDWYPTFCRLAGVDPSDDSPVPPLPVPPSDPTPVDAPFHDSCTFCGCDWKATTDIYGNESWPGVDGVDVWDMIVKPSQYHQYSAHHTIALSHEVLLKGKYKLMVSQRGNTHQDYDEFEAGWRHPNLTWVQPSNRTCGVVNGNWTNTKGHFIPCLFDLEADPREEVDLSAAMPKLRDLMYKQLNDTWRTFYVARSPPELLGHCDSECADKKWVSMRGRKKSGPVCGVPGCSKLQKERPWAIF</sequence>
<evidence type="ECO:0000259" key="4">
    <source>
        <dbReference type="Pfam" id="PF00884"/>
    </source>
</evidence>
<keyword evidence="2" id="KW-0106">Calcium</keyword>
<dbReference type="SUPFAM" id="SSF53649">
    <property type="entry name" value="Alkaline phosphatase-like"/>
    <property type="match status" value="1"/>
</dbReference>
<accession>A0AAE0GLR7</accession>
<evidence type="ECO:0000313" key="6">
    <source>
        <dbReference type="Proteomes" id="UP001190700"/>
    </source>
</evidence>
<dbReference type="Gene3D" id="3.30.1120.10">
    <property type="match status" value="1"/>
</dbReference>
<dbReference type="PANTHER" id="PTHR10342">
    <property type="entry name" value="ARYLSULFATASE"/>
    <property type="match status" value="1"/>
</dbReference>
<dbReference type="GO" id="GO:0046872">
    <property type="term" value="F:metal ion binding"/>
    <property type="evidence" value="ECO:0007669"/>
    <property type="project" value="UniProtKB-KW"/>
</dbReference>
<gene>
    <name evidence="5" type="ORF">CYMTET_11595</name>
</gene>
<dbReference type="PANTHER" id="PTHR10342:SF274">
    <property type="entry name" value="ARYLSULFATASE B"/>
    <property type="match status" value="1"/>
</dbReference>
<evidence type="ECO:0000256" key="1">
    <source>
        <dbReference type="ARBA" id="ARBA00022723"/>
    </source>
</evidence>
<keyword evidence="3" id="KW-0325">Glycoprotein</keyword>
<dbReference type="InterPro" id="IPR017850">
    <property type="entry name" value="Alkaline_phosphatase_core_sf"/>
</dbReference>